<dbReference type="PANTHER" id="PTHR30255:SF2">
    <property type="entry name" value="SINGLE-STRANDED-DNA-SPECIFIC EXONUCLEASE RECJ"/>
    <property type="match status" value="1"/>
</dbReference>
<dbReference type="Pfam" id="PF17768">
    <property type="entry name" value="RecJ_OB"/>
    <property type="match status" value="1"/>
</dbReference>
<dbReference type="Pfam" id="PF02272">
    <property type="entry name" value="DHHA1"/>
    <property type="match status" value="1"/>
</dbReference>
<dbReference type="GO" id="GO:0006281">
    <property type="term" value="P:DNA repair"/>
    <property type="evidence" value="ECO:0007669"/>
    <property type="project" value="InterPro"/>
</dbReference>
<dbReference type="STRING" id="1121302.SAMN02745163_00272"/>
<keyword evidence="3" id="KW-0540">Nuclease</keyword>
<evidence type="ECO:0000256" key="3">
    <source>
        <dbReference type="ARBA" id="ARBA00022722"/>
    </source>
</evidence>
<dbReference type="InterPro" id="IPR051673">
    <property type="entry name" value="SSDNA_exonuclease_RecJ"/>
</dbReference>
<keyword evidence="10" id="KW-1185">Reference proteome</keyword>
<dbReference type="InterPro" id="IPR003156">
    <property type="entry name" value="DHHA1_dom"/>
</dbReference>
<comment type="similarity">
    <text evidence="1">Belongs to the RecJ family.</text>
</comment>
<proteinExistence type="inferred from homology"/>
<name>A0A1M6B6V5_9CLOT</name>
<evidence type="ECO:0000259" key="8">
    <source>
        <dbReference type="Pfam" id="PF17768"/>
    </source>
</evidence>
<evidence type="ECO:0000313" key="9">
    <source>
        <dbReference type="EMBL" id="SHI44471.1"/>
    </source>
</evidence>
<feature type="domain" description="RecJ OB" evidence="8">
    <location>
        <begin position="463"/>
        <end position="587"/>
    </location>
</feature>
<dbReference type="SUPFAM" id="SSF64182">
    <property type="entry name" value="DHH phosphoesterases"/>
    <property type="match status" value="1"/>
</dbReference>
<evidence type="ECO:0000259" key="7">
    <source>
        <dbReference type="Pfam" id="PF02272"/>
    </source>
</evidence>
<feature type="domain" description="DDH" evidence="6">
    <location>
        <begin position="79"/>
        <end position="239"/>
    </location>
</feature>
<dbReference type="OrthoDB" id="9809852at2"/>
<keyword evidence="4" id="KW-0378">Hydrolase</keyword>
<dbReference type="InterPro" id="IPR004610">
    <property type="entry name" value="RecJ"/>
</dbReference>
<dbReference type="Proteomes" id="UP000184310">
    <property type="component" value="Unassembled WGS sequence"/>
</dbReference>
<evidence type="ECO:0000259" key="6">
    <source>
        <dbReference type="Pfam" id="PF01368"/>
    </source>
</evidence>
<reference evidence="9 10" key="1">
    <citation type="submission" date="2016-11" db="EMBL/GenBank/DDBJ databases">
        <authorList>
            <person name="Jaros S."/>
            <person name="Januszkiewicz K."/>
            <person name="Wedrychowicz H."/>
        </authorList>
    </citation>
    <scope>NUCLEOTIDE SEQUENCE [LARGE SCALE GENOMIC DNA]</scope>
    <source>
        <strain evidence="9 10">DSM 21758</strain>
    </source>
</reference>
<evidence type="ECO:0000256" key="4">
    <source>
        <dbReference type="ARBA" id="ARBA00022801"/>
    </source>
</evidence>
<evidence type="ECO:0000256" key="1">
    <source>
        <dbReference type="ARBA" id="ARBA00005915"/>
    </source>
</evidence>
<feature type="domain" description="DHHA1" evidence="7">
    <location>
        <begin position="357"/>
        <end position="447"/>
    </location>
</feature>
<keyword evidence="5 9" id="KW-0269">Exonuclease</keyword>
<accession>A0A1M6B6V5</accession>
<dbReference type="Gene3D" id="3.90.1640.30">
    <property type="match status" value="1"/>
</dbReference>
<gene>
    <name evidence="9" type="ORF">SAMN02745163_00272</name>
</gene>
<protein>
    <recommendedName>
        <fullName evidence="2">Single-stranded-DNA-specific exonuclease RecJ</fullName>
    </recommendedName>
</protein>
<dbReference type="GO" id="GO:0003676">
    <property type="term" value="F:nucleic acid binding"/>
    <property type="evidence" value="ECO:0007669"/>
    <property type="project" value="InterPro"/>
</dbReference>
<evidence type="ECO:0000313" key="10">
    <source>
        <dbReference type="Proteomes" id="UP000184310"/>
    </source>
</evidence>
<dbReference type="InterPro" id="IPR041122">
    <property type="entry name" value="RecJ_OB"/>
</dbReference>
<evidence type="ECO:0000256" key="2">
    <source>
        <dbReference type="ARBA" id="ARBA00019841"/>
    </source>
</evidence>
<evidence type="ECO:0000256" key="5">
    <source>
        <dbReference type="ARBA" id="ARBA00022839"/>
    </source>
</evidence>
<dbReference type="PANTHER" id="PTHR30255">
    <property type="entry name" value="SINGLE-STRANDED-DNA-SPECIFIC EXONUCLEASE RECJ"/>
    <property type="match status" value="1"/>
</dbReference>
<organism evidence="9 10">
    <name type="scientific">Clostridium cavendishii DSM 21758</name>
    <dbReference type="NCBI Taxonomy" id="1121302"/>
    <lineage>
        <taxon>Bacteria</taxon>
        <taxon>Bacillati</taxon>
        <taxon>Bacillota</taxon>
        <taxon>Clostridia</taxon>
        <taxon>Eubacteriales</taxon>
        <taxon>Clostridiaceae</taxon>
        <taxon>Clostridium</taxon>
    </lineage>
</organism>
<dbReference type="InterPro" id="IPR001667">
    <property type="entry name" value="DDH_dom"/>
</dbReference>
<dbReference type="EMBL" id="FQZB01000003">
    <property type="protein sequence ID" value="SHI44471.1"/>
    <property type="molecule type" value="Genomic_DNA"/>
</dbReference>
<dbReference type="GO" id="GO:0006310">
    <property type="term" value="P:DNA recombination"/>
    <property type="evidence" value="ECO:0007669"/>
    <property type="project" value="InterPro"/>
</dbReference>
<dbReference type="NCBIfam" id="TIGR00644">
    <property type="entry name" value="recJ"/>
    <property type="match status" value="1"/>
</dbReference>
<dbReference type="Gene3D" id="3.10.310.30">
    <property type="match status" value="1"/>
</dbReference>
<dbReference type="AlphaFoldDB" id="A0A1M6B6V5"/>
<sequence>MKEKWLLKVRNKERIKELSEKLKISELLAKLLVNREIDGLEQARRFIYGDYNDFYDEYLMKDMDKGIYIIKNAILEGKKIVIYGDYDCDGVSSTTILYKALKRCGANFKYHIPNRESEGYGMNSDRIRSLKNEGTEVILTCDNGIAAFEQVNVAKELGMQVVITDHHDIPFIEDEEGNKEYKLPQADAVINPKRKDCNYPFDKLCGAGIAFKFSKCLYSELNIPLEESYELLEFCAIATVCDVVDLIDENRIIVRKGLQILNDSNTPGIKALKKQIGLENKKISSYHLGFVIGPCINATGRLETADLSVELLITEDESRAEELAKMLFELNQRRQELTIESLESIVEYIERNNMQNDRVLLVYNKDVHESIAGIVAGKIKEKYNTPCIVMTSGHEMPKGSARSIEEYNIFEELSKCKHLLGKFGGHPMAAGLSVKEENIPKLRRLLLENCTLTEEDLTQKIKIDAQMPLNNLSEGLIKEIEKLEPFGKGNPSPLFAEKSVKVTRLWLMGKEKSILKLRCKLKNSYMCIDAISFDKFNDFREQFICKYGEERFLEVVDTSYCDFDLDLIFSPSINEFNGERKIQIIIKNLRI</sequence>
<dbReference type="Pfam" id="PF01368">
    <property type="entry name" value="DHH"/>
    <property type="match status" value="1"/>
</dbReference>
<dbReference type="GO" id="GO:0008409">
    <property type="term" value="F:5'-3' exonuclease activity"/>
    <property type="evidence" value="ECO:0007669"/>
    <property type="project" value="InterPro"/>
</dbReference>
<dbReference type="RefSeq" id="WP_072984513.1">
    <property type="nucleotide sequence ID" value="NZ_FQZB01000003.1"/>
</dbReference>
<dbReference type="InterPro" id="IPR038763">
    <property type="entry name" value="DHH_sf"/>
</dbReference>